<dbReference type="PANTHER" id="PTHR48090">
    <property type="entry name" value="UNDECAPRENYL-PHOSPHATE 4-DEOXY-4-FORMAMIDO-L-ARABINOSE TRANSFERASE-RELATED"/>
    <property type="match status" value="1"/>
</dbReference>
<evidence type="ECO:0000256" key="7">
    <source>
        <dbReference type="SAM" id="Phobius"/>
    </source>
</evidence>
<evidence type="ECO:0000256" key="5">
    <source>
        <dbReference type="ARBA" id="ARBA00022989"/>
    </source>
</evidence>
<reference evidence="9" key="1">
    <citation type="submission" date="2022-05" db="EMBL/GenBank/DDBJ databases">
        <title>An RpoN-dependent PEP-CTERM gene is involved in floc formation of an Aquincola tertiaricarbonis strain.</title>
        <authorList>
            <person name="Qiu D."/>
            <person name="Xia M."/>
        </authorList>
    </citation>
    <scope>NUCLEOTIDE SEQUENCE</scope>
    <source>
        <strain evidence="9">RN12</strain>
    </source>
</reference>
<sequence>MEPLLHARSAVAGSALVAPPTTPPADWLAPARGRGRAATPSISCIVPCYNEAENLADLLPPLMTALAGLSPAWEIVLVDDGSSDGTAERIAPWTLAGPVRLLQLSRNFGKEAALTAGLQAAGGDIVIAMDADLQHPVEMLETFMRHWRAGADVVYAVRHDRHDEGWFKRLGVRGFYALMNGASRFQVPEGAGDFRLMDRAVVDALLALPERKRFLKGLYAWVGFEAVAVPYTPAARAHGRSHFSALRLAALAMDGLTSFTTWPLRAVSLAGMALALAAFAYGAFLTGSYFAYGHHVSGWTTIVVSLMLFAGIQLVSLGVVGEYVGRVYEEVKARPLYVVKRRLGRGLEGDPR</sequence>
<evidence type="ECO:0000256" key="6">
    <source>
        <dbReference type="ARBA" id="ARBA00023136"/>
    </source>
</evidence>
<evidence type="ECO:0000256" key="1">
    <source>
        <dbReference type="ARBA" id="ARBA00004141"/>
    </source>
</evidence>
<keyword evidence="2" id="KW-0328">Glycosyltransferase</keyword>
<protein>
    <submittedName>
        <fullName evidence="9">Glycosyltransferase family 2 protein</fullName>
    </submittedName>
</protein>
<dbReference type="Proteomes" id="UP001056201">
    <property type="component" value="Chromosome 2"/>
</dbReference>
<keyword evidence="4 7" id="KW-0812">Transmembrane</keyword>
<evidence type="ECO:0000313" key="9">
    <source>
        <dbReference type="EMBL" id="URI11332.1"/>
    </source>
</evidence>
<comment type="subcellular location">
    <subcellularLocation>
        <location evidence="1">Membrane</location>
        <topology evidence="1">Multi-pass membrane protein</topology>
    </subcellularLocation>
</comment>
<feature type="transmembrane region" description="Helical" evidence="7">
    <location>
        <begin position="298"/>
        <end position="324"/>
    </location>
</feature>
<keyword evidence="10" id="KW-1185">Reference proteome</keyword>
<accession>A0ABY4SDD0</accession>
<dbReference type="SUPFAM" id="SSF53448">
    <property type="entry name" value="Nucleotide-diphospho-sugar transferases"/>
    <property type="match status" value="1"/>
</dbReference>
<dbReference type="EMBL" id="CP097636">
    <property type="protein sequence ID" value="URI11332.1"/>
    <property type="molecule type" value="Genomic_DNA"/>
</dbReference>
<dbReference type="Pfam" id="PF00535">
    <property type="entry name" value="Glycos_transf_2"/>
    <property type="match status" value="1"/>
</dbReference>
<dbReference type="InterPro" id="IPR001173">
    <property type="entry name" value="Glyco_trans_2-like"/>
</dbReference>
<keyword evidence="6 7" id="KW-0472">Membrane</keyword>
<dbReference type="InterPro" id="IPR029044">
    <property type="entry name" value="Nucleotide-diphossugar_trans"/>
</dbReference>
<keyword evidence="3" id="KW-0808">Transferase</keyword>
<evidence type="ECO:0000256" key="3">
    <source>
        <dbReference type="ARBA" id="ARBA00022679"/>
    </source>
</evidence>
<dbReference type="CDD" id="cd04187">
    <property type="entry name" value="DPM1_like_bac"/>
    <property type="match status" value="1"/>
</dbReference>
<dbReference type="Gene3D" id="3.90.550.10">
    <property type="entry name" value="Spore Coat Polysaccharide Biosynthesis Protein SpsA, Chain A"/>
    <property type="match status" value="1"/>
</dbReference>
<evidence type="ECO:0000256" key="2">
    <source>
        <dbReference type="ARBA" id="ARBA00022676"/>
    </source>
</evidence>
<evidence type="ECO:0000259" key="8">
    <source>
        <dbReference type="Pfam" id="PF00535"/>
    </source>
</evidence>
<proteinExistence type="predicted"/>
<dbReference type="PANTHER" id="PTHR48090:SF1">
    <property type="entry name" value="PROPHAGE BACTOPRENOL GLUCOSYL TRANSFERASE HOMOLOG"/>
    <property type="match status" value="1"/>
</dbReference>
<evidence type="ECO:0000313" key="10">
    <source>
        <dbReference type="Proteomes" id="UP001056201"/>
    </source>
</evidence>
<evidence type="ECO:0000256" key="4">
    <source>
        <dbReference type="ARBA" id="ARBA00022692"/>
    </source>
</evidence>
<name>A0ABY4SDD0_AQUTE</name>
<dbReference type="InterPro" id="IPR050256">
    <property type="entry name" value="Glycosyltransferase_2"/>
</dbReference>
<gene>
    <name evidence="9" type="ORF">MW290_20490</name>
</gene>
<keyword evidence="5 7" id="KW-1133">Transmembrane helix</keyword>
<feature type="transmembrane region" description="Helical" evidence="7">
    <location>
        <begin position="266"/>
        <end position="292"/>
    </location>
</feature>
<organism evidence="9 10">
    <name type="scientific">Aquincola tertiaricarbonis</name>
    <dbReference type="NCBI Taxonomy" id="391953"/>
    <lineage>
        <taxon>Bacteria</taxon>
        <taxon>Pseudomonadati</taxon>
        <taxon>Pseudomonadota</taxon>
        <taxon>Betaproteobacteria</taxon>
        <taxon>Burkholderiales</taxon>
        <taxon>Sphaerotilaceae</taxon>
        <taxon>Aquincola</taxon>
    </lineage>
</organism>
<feature type="domain" description="Glycosyltransferase 2-like" evidence="8">
    <location>
        <begin position="43"/>
        <end position="205"/>
    </location>
</feature>
<dbReference type="RefSeq" id="WP_250199528.1">
    <property type="nucleotide sequence ID" value="NZ_CP097636.1"/>
</dbReference>